<dbReference type="GO" id="GO:0016020">
    <property type="term" value="C:membrane"/>
    <property type="evidence" value="ECO:0007669"/>
    <property type="project" value="GOC"/>
</dbReference>
<sequence>MDHFALAKEDFEYKIPYILSALNLTNRNLRLFASPWSAPGWMKRNGRMKGGGPMKGNVNGQYYQAFSKYFVKFFEEYLKNGVKFWGLTIENEPIVGGIPHFPWQSMYFSAEMQRDYLKGSLGPTLKANKVTKDLKIMIYDDSRTLLPNWVYTVYNDKQASSYADGMGVHWYVHAIPPSVLSSIYQRHPDKFILATEACTGALVHRGPILGDWHRAEEYAEDIIEDLNHYVAGWTDWNLCLDEKGGPNWVSNFVDSPVIVNAKADEFYKQPMFYAMGHFSKFIKADALRVATNVKGSLDVHATATVHQGRRTLVMMNKCDLRRPVAIDDLEIGRQIVLNVEPRSIFTIIWDK</sequence>
<protein>
    <recommendedName>
        <fullName evidence="3 6">Glucosylceramidase</fullName>
        <ecNumber evidence="3 6">3.2.1.45</ecNumber>
    </recommendedName>
</protein>
<dbReference type="SUPFAM" id="SSF51445">
    <property type="entry name" value="(Trans)glycosidases"/>
    <property type="match status" value="1"/>
</dbReference>
<dbReference type="Pfam" id="PF02055">
    <property type="entry name" value="Glyco_hydro_30"/>
    <property type="match status" value="1"/>
</dbReference>
<comment type="catalytic activity">
    <reaction evidence="1">
        <text>a beta-D-glucosyl-(1&lt;-&gt;1')-N-acylsphing-4-enine + H2O = an N-acylsphing-4-enine + D-glucose</text>
        <dbReference type="Rhea" id="RHEA:13269"/>
        <dbReference type="ChEBI" id="CHEBI:4167"/>
        <dbReference type="ChEBI" id="CHEBI:15377"/>
        <dbReference type="ChEBI" id="CHEBI:22801"/>
        <dbReference type="ChEBI" id="CHEBI:52639"/>
        <dbReference type="EC" id="3.2.1.45"/>
    </reaction>
    <physiologicalReaction direction="left-to-right" evidence="1">
        <dbReference type="Rhea" id="RHEA:13270"/>
    </physiologicalReaction>
</comment>
<dbReference type="FunFam" id="3.20.20.80:FF:000364">
    <property type="entry name" value="Glucosylceramidase"/>
    <property type="match status" value="1"/>
</dbReference>
<organism evidence="8 9">
    <name type="scientific">Cylicocyclus nassatus</name>
    <name type="common">Nematode worm</name>
    <dbReference type="NCBI Taxonomy" id="53992"/>
    <lineage>
        <taxon>Eukaryota</taxon>
        <taxon>Metazoa</taxon>
        <taxon>Ecdysozoa</taxon>
        <taxon>Nematoda</taxon>
        <taxon>Chromadorea</taxon>
        <taxon>Rhabditida</taxon>
        <taxon>Rhabditina</taxon>
        <taxon>Rhabditomorpha</taxon>
        <taxon>Strongyloidea</taxon>
        <taxon>Strongylidae</taxon>
        <taxon>Cylicocyclus</taxon>
    </lineage>
</organism>
<gene>
    <name evidence="8" type="ORF">CYNAS_LOCUS13086</name>
</gene>
<dbReference type="AlphaFoldDB" id="A0AA36GZV5"/>
<dbReference type="PANTHER" id="PTHR11069">
    <property type="entry name" value="GLUCOSYLCERAMIDASE"/>
    <property type="match status" value="1"/>
</dbReference>
<comment type="similarity">
    <text evidence="2 6">Belongs to the glycosyl hydrolase 30 family.</text>
</comment>
<dbReference type="Proteomes" id="UP001176961">
    <property type="component" value="Unassembled WGS sequence"/>
</dbReference>
<feature type="domain" description="Glycosyl hydrolase family 30 TIM-barrel" evidence="7">
    <location>
        <begin position="1"/>
        <end position="282"/>
    </location>
</feature>
<keyword evidence="6" id="KW-0326">Glycosidase</keyword>
<dbReference type="GO" id="GO:0006680">
    <property type="term" value="P:glucosylceramide catabolic process"/>
    <property type="evidence" value="ECO:0007669"/>
    <property type="project" value="TreeGrafter"/>
</dbReference>
<dbReference type="InterPro" id="IPR033453">
    <property type="entry name" value="Glyco_hydro_30_TIM-barrel"/>
</dbReference>
<keyword evidence="4" id="KW-0732">Signal</keyword>
<evidence type="ECO:0000256" key="6">
    <source>
        <dbReference type="RuleBase" id="RU361188"/>
    </source>
</evidence>
<keyword evidence="6" id="KW-0443">Lipid metabolism</keyword>
<evidence type="ECO:0000256" key="4">
    <source>
        <dbReference type="ARBA" id="ARBA00022729"/>
    </source>
</evidence>
<dbReference type="PANTHER" id="PTHR11069:SF23">
    <property type="entry name" value="LYSOSOMAL ACID GLUCOSYLCERAMIDASE"/>
    <property type="match status" value="1"/>
</dbReference>
<dbReference type="InterPro" id="IPR001139">
    <property type="entry name" value="Glyco_hydro_30"/>
</dbReference>
<evidence type="ECO:0000259" key="7">
    <source>
        <dbReference type="Pfam" id="PF02055"/>
    </source>
</evidence>
<evidence type="ECO:0000256" key="5">
    <source>
        <dbReference type="ARBA" id="ARBA00022801"/>
    </source>
</evidence>
<dbReference type="Gene3D" id="3.20.20.80">
    <property type="entry name" value="Glycosidases"/>
    <property type="match status" value="1"/>
</dbReference>
<proteinExistence type="inferred from homology"/>
<name>A0AA36GZV5_CYLNA</name>
<evidence type="ECO:0000313" key="9">
    <source>
        <dbReference type="Proteomes" id="UP001176961"/>
    </source>
</evidence>
<dbReference type="PRINTS" id="PR00843">
    <property type="entry name" value="GLHYDRLASE30"/>
</dbReference>
<evidence type="ECO:0000313" key="8">
    <source>
        <dbReference type="EMBL" id="CAJ0601103.1"/>
    </source>
</evidence>
<evidence type="ECO:0000256" key="2">
    <source>
        <dbReference type="ARBA" id="ARBA00005382"/>
    </source>
</evidence>
<dbReference type="EC" id="3.2.1.45" evidence="3 6"/>
<evidence type="ECO:0000256" key="3">
    <source>
        <dbReference type="ARBA" id="ARBA00012658"/>
    </source>
</evidence>
<keyword evidence="9" id="KW-1185">Reference proteome</keyword>
<keyword evidence="5 6" id="KW-0378">Hydrolase</keyword>
<dbReference type="GO" id="GO:0004348">
    <property type="term" value="F:glucosylceramidase activity"/>
    <property type="evidence" value="ECO:0007669"/>
    <property type="project" value="UniProtKB-EC"/>
</dbReference>
<reference evidence="8" key="1">
    <citation type="submission" date="2023-07" db="EMBL/GenBank/DDBJ databases">
        <authorList>
            <consortium name="CYATHOMIX"/>
        </authorList>
    </citation>
    <scope>NUCLEOTIDE SEQUENCE</scope>
    <source>
        <strain evidence="8">N/A</strain>
    </source>
</reference>
<dbReference type="EMBL" id="CATQJL010000305">
    <property type="protein sequence ID" value="CAJ0601103.1"/>
    <property type="molecule type" value="Genomic_DNA"/>
</dbReference>
<comment type="caution">
    <text evidence="8">The sequence shown here is derived from an EMBL/GenBank/DDBJ whole genome shotgun (WGS) entry which is preliminary data.</text>
</comment>
<accession>A0AA36GZV5</accession>
<evidence type="ECO:0000256" key="1">
    <source>
        <dbReference type="ARBA" id="ARBA00001013"/>
    </source>
</evidence>
<dbReference type="InterPro" id="IPR017853">
    <property type="entry name" value="GH"/>
</dbReference>
<keyword evidence="6" id="KW-0746">Sphingolipid metabolism</keyword>